<dbReference type="GO" id="GO:0004791">
    <property type="term" value="F:thioredoxin-disulfide reductase (NADPH) activity"/>
    <property type="evidence" value="ECO:0007669"/>
    <property type="project" value="UniProtKB-EC"/>
</dbReference>
<dbReference type="GO" id="GO:0004721">
    <property type="term" value="F:phosphoprotein phosphatase activity"/>
    <property type="evidence" value="ECO:0007669"/>
    <property type="project" value="UniProtKB-KW"/>
</dbReference>
<protein>
    <submittedName>
        <fullName evidence="4">Thioredoxin reductase (NADPH)</fullName>
        <ecNumber evidence="4">1.8.1.9</ecNumber>
    </submittedName>
</protein>
<comment type="caution">
    <text evidence="4">The sequence shown here is derived from an EMBL/GenBank/DDBJ whole genome shotgun (WGS) entry which is preliminary data.</text>
</comment>
<name>A0A852TLN2_9BACI</name>
<dbReference type="SUPFAM" id="SSF52799">
    <property type="entry name" value="(Phosphotyrosine protein) phosphatases II"/>
    <property type="match status" value="1"/>
</dbReference>
<dbReference type="SMART" id="SM00195">
    <property type="entry name" value="DSPc"/>
    <property type="match status" value="1"/>
</dbReference>
<dbReference type="AlphaFoldDB" id="A0A852TLN2"/>
<accession>A0A852TLN2</accession>
<keyword evidence="2" id="KW-0904">Protein phosphatase</keyword>
<evidence type="ECO:0000256" key="1">
    <source>
        <dbReference type="ARBA" id="ARBA00022801"/>
    </source>
</evidence>
<gene>
    <name evidence="4" type="ORF">F4694_006599</name>
</gene>
<dbReference type="PROSITE" id="PS50056">
    <property type="entry name" value="TYR_PHOSPHATASE_2"/>
    <property type="match status" value="1"/>
</dbReference>
<evidence type="ECO:0000313" key="4">
    <source>
        <dbReference type="EMBL" id="NYE09693.1"/>
    </source>
</evidence>
<dbReference type="PANTHER" id="PTHR47216">
    <property type="match status" value="1"/>
</dbReference>
<organism evidence="4 5">
    <name type="scientific">Neobacillus niacini</name>
    <dbReference type="NCBI Taxonomy" id="86668"/>
    <lineage>
        <taxon>Bacteria</taxon>
        <taxon>Bacillati</taxon>
        <taxon>Bacillota</taxon>
        <taxon>Bacilli</taxon>
        <taxon>Bacillales</taxon>
        <taxon>Bacillaceae</taxon>
        <taxon>Neobacillus</taxon>
    </lineage>
</organism>
<dbReference type="Pfam" id="PF00782">
    <property type="entry name" value="DSPc"/>
    <property type="match status" value="1"/>
</dbReference>
<reference evidence="5" key="1">
    <citation type="submission" date="2020-07" db="EMBL/GenBank/DDBJ databases">
        <authorList>
            <person name="Partida-Martinez L."/>
            <person name="Huntemann M."/>
            <person name="Clum A."/>
            <person name="Wang J."/>
            <person name="Palaniappan K."/>
            <person name="Ritter S."/>
            <person name="Chen I.-M."/>
            <person name="Stamatis D."/>
            <person name="Reddy T."/>
            <person name="O'Malley R."/>
            <person name="Daum C."/>
            <person name="Shapiro N."/>
            <person name="Ivanova N."/>
            <person name="Kyrpides N."/>
            <person name="Woyke T."/>
        </authorList>
    </citation>
    <scope>NUCLEOTIDE SEQUENCE [LARGE SCALE GENOMIC DNA]</scope>
    <source>
        <strain evidence="5">AT2.8</strain>
    </source>
</reference>
<proteinExistence type="predicted"/>
<keyword evidence="1" id="KW-0378">Hydrolase</keyword>
<dbReference type="InterPro" id="IPR020422">
    <property type="entry name" value="TYR_PHOSPHATASE_DUAL_dom"/>
</dbReference>
<dbReference type="InterPro" id="IPR029021">
    <property type="entry name" value="Prot-tyrosine_phosphatase-like"/>
</dbReference>
<dbReference type="PROSITE" id="PS00383">
    <property type="entry name" value="TYR_PHOSPHATASE_1"/>
    <property type="match status" value="1"/>
</dbReference>
<keyword evidence="4" id="KW-0560">Oxidoreductase</keyword>
<sequence length="140" mass="15539">MSNKNYNELIQDRVFIGGADDVNDVLKNENVDVILDLRAEVPEVDYNRVHSPIFDDGEHQDESIQKSIKHVVNAYNEGKKIYFHCGGGSGRTGTIAVGTLLSLGMAKTIEEAEAIAKEARPKIKVKPEMKNSLKRLFPNA</sequence>
<evidence type="ECO:0000256" key="2">
    <source>
        <dbReference type="ARBA" id="ARBA00022912"/>
    </source>
</evidence>
<dbReference type="InterPro" id="IPR000340">
    <property type="entry name" value="Dual-sp_phosphatase_cat-dom"/>
</dbReference>
<dbReference type="InterPro" id="IPR016130">
    <property type="entry name" value="Tyr_Pase_AS"/>
</dbReference>
<dbReference type="Proteomes" id="UP000548423">
    <property type="component" value="Unassembled WGS sequence"/>
</dbReference>
<dbReference type="Gene3D" id="3.90.190.10">
    <property type="entry name" value="Protein tyrosine phosphatase superfamily"/>
    <property type="match status" value="1"/>
</dbReference>
<dbReference type="EMBL" id="JACCBX010000029">
    <property type="protein sequence ID" value="NYE09693.1"/>
    <property type="molecule type" value="Genomic_DNA"/>
</dbReference>
<evidence type="ECO:0000259" key="3">
    <source>
        <dbReference type="PROSITE" id="PS50056"/>
    </source>
</evidence>
<feature type="domain" description="Tyrosine specific protein phosphatases" evidence="3">
    <location>
        <begin position="62"/>
        <end position="131"/>
    </location>
</feature>
<dbReference type="PANTHER" id="PTHR47216:SF4">
    <property type="entry name" value="OS01G0859400 PROTEIN"/>
    <property type="match status" value="1"/>
</dbReference>
<evidence type="ECO:0000313" key="5">
    <source>
        <dbReference type="Proteomes" id="UP000548423"/>
    </source>
</evidence>
<dbReference type="EC" id="1.8.1.9" evidence="4"/>
<reference evidence="5" key="2">
    <citation type="submission" date="2020-08" db="EMBL/GenBank/DDBJ databases">
        <title>The Agave Microbiome: Exploring the role of microbial communities in plant adaptations to desert environments.</title>
        <authorList>
            <person name="Partida-Martinez L.P."/>
        </authorList>
    </citation>
    <scope>NUCLEOTIDE SEQUENCE [LARGE SCALE GENOMIC DNA]</scope>
    <source>
        <strain evidence="5">AT2.8</strain>
    </source>
</reference>
<dbReference type="InterPro" id="IPR000387">
    <property type="entry name" value="Tyr_Pase_dom"/>
</dbReference>